<evidence type="ECO:0000313" key="3">
    <source>
        <dbReference type="Proteomes" id="UP000037904"/>
    </source>
</evidence>
<proteinExistence type="predicted"/>
<gene>
    <name evidence="2" type="ORF">FLAG1_07257</name>
</gene>
<dbReference type="OrthoDB" id="5088814at2759"/>
<comment type="caution">
    <text evidence="2">The sequence shown here is derived from an EMBL/GenBank/DDBJ whole genome shotgun (WGS) entry which is preliminary data.</text>
</comment>
<dbReference type="EMBL" id="JXCE01000165">
    <property type="protein sequence ID" value="KPA39873.1"/>
    <property type="molecule type" value="Genomic_DNA"/>
</dbReference>
<keyword evidence="3" id="KW-1185">Reference proteome</keyword>
<dbReference type="Proteomes" id="UP000037904">
    <property type="component" value="Unassembled WGS sequence"/>
</dbReference>
<evidence type="ECO:0000256" key="1">
    <source>
        <dbReference type="SAM" id="MobiDB-lite"/>
    </source>
</evidence>
<sequence length="223" mass="25346">MRSALVSIATKIYPYNRAAIPFSPSSLSLAHFFMFLHRPFQLRPWTLHLILVGDIQMGPIAHGQLRPSDIHDMYGKRNALHLLRETFLNFHKVSLKFNHFGGTQQYDGPIDSQNRVTLPGDHYPFDDPHRRTANFVDSGQHTGTRYASYADDAEQHGVTSATRTITDFERQFSHGTNLNTTTQDVQQGVAPWPYPQRLDPSYSGYPPVAEHTGRNGKSSRTRR</sequence>
<organism evidence="2 3">
    <name type="scientific">Fusarium langsethiae</name>
    <dbReference type="NCBI Taxonomy" id="179993"/>
    <lineage>
        <taxon>Eukaryota</taxon>
        <taxon>Fungi</taxon>
        <taxon>Dikarya</taxon>
        <taxon>Ascomycota</taxon>
        <taxon>Pezizomycotina</taxon>
        <taxon>Sordariomycetes</taxon>
        <taxon>Hypocreomycetidae</taxon>
        <taxon>Hypocreales</taxon>
        <taxon>Nectriaceae</taxon>
        <taxon>Fusarium</taxon>
    </lineage>
</organism>
<evidence type="ECO:0000313" key="2">
    <source>
        <dbReference type="EMBL" id="KPA39873.1"/>
    </source>
</evidence>
<accession>A0A0M9EU76</accession>
<name>A0A0M9EU76_FUSLA</name>
<protein>
    <submittedName>
        <fullName evidence="2">Uncharacterized protein</fullName>
    </submittedName>
</protein>
<reference evidence="2 3" key="1">
    <citation type="submission" date="2015-04" db="EMBL/GenBank/DDBJ databases">
        <title>The draft genome sequence of Fusarium langsethiae, a T-2/HT-2 mycotoxin producer.</title>
        <authorList>
            <person name="Lysoe E."/>
            <person name="Divon H.H."/>
            <person name="Terzi V."/>
            <person name="Orru L."/>
            <person name="Lamontanara A."/>
            <person name="Kolseth A.-K."/>
            <person name="Frandsen R.J."/>
            <person name="Nielsen K."/>
            <person name="Thrane U."/>
        </authorList>
    </citation>
    <scope>NUCLEOTIDE SEQUENCE [LARGE SCALE GENOMIC DNA]</scope>
    <source>
        <strain evidence="2 3">Fl201059</strain>
    </source>
</reference>
<feature type="region of interest" description="Disordered" evidence="1">
    <location>
        <begin position="193"/>
        <end position="223"/>
    </location>
</feature>
<dbReference type="AlphaFoldDB" id="A0A0M9EU76"/>